<accession>A0A927A100</accession>
<dbReference type="AlphaFoldDB" id="A0A927A100"/>
<dbReference type="Proteomes" id="UP000662185">
    <property type="component" value="Unassembled WGS sequence"/>
</dbReference>
<dbReference type="SUPFAM" id="SSF52980">
    <property type="entry name" value="Restriction endonuclease-like"/>
    <property type="match status" value="1"/>
</dbReference>
<keyword evidence="2" id="KW-0255">Endonuclease</keyword>
<proteinExistence type="predicted"/>
<dbReference type="InterPro" id="IPR011335">
    <property type="entry name" value="Restrct_endonuc-II-like"/>
</dbReference>
<sequence length="214" mass="24537">MDRHRSNPHALVAISSILCLKGDELGKVIISISYQSRLNQGLFLPNFTRLPLVARTFYLRLHERFIDSFKLPPQRRGYELEKIFTDLMKISNIPVEESFKIEGEQIDGAIKYDSYYYIVELKWTANKVNQAQISSLYMKVEGKMQSLGLFISMNGYSQEALESLTRGKPMQIILLDGTHLMSVISGIRTFKELLEHARKEASLKGNIYCSHDIS</sequence>
<keyword evidence="3" id="KW-1185">Reference proteome</keyword>
<gene>
    <name evidence="2" type="ORF">H6G06_11485</name>
</gene>
<dbReference type="GO" id="GO:0009307">
    <property type="term" value="P:DNA restriction-modification system"/>
    <property type="evidence" value="ECO:0007669"/>
    <property type="project" value="InterPro"/>
</dbReference>
<keyword evidence="2" id="KW-0378">Hydrolase</keyword>
<evidence type="ECO:0000313" key="2">
    <source>
        <dbReference type="EMBL" id="MBD2294094.1"/>
    </source>
</evidence>
<dbReference type="InterPro" id="IPR007560">
    <property type="entry name" value="Restrct_endonuc_IV_Mrr"/>
</dbReference>
<dbReference type="GO" id="GO:0004519">
    <property type="term" value="F:endonuclease activity"/>
    <property type="evidence" value="ECO:0007669"/>
    <property type="project" value="UniProtKB-KW"/>
</dbReference>
<evidence type="ECO:0000313" key="3">
    <source>
        <dbReference type="Proteomes" id="UP000662185"/>
    </source>
</evidence>
<comment type="caution">
    <text evidence="2">The sequence shown here is derived from an EMBL/GenBank/DDBJ whole genome shotgun (WGS) entry which is preliminary data.</text>
</comment>
<feature type="domain" description="Restriction endonuclease type IV Mrr" evidence="1">
    <location>
        <begin position="77"/>
        <end position="183"/>
    </location>
</feature>
<dbReference type="EMBL" id="JACJQU010000005">
    <property type="protein sequence ID" value="MBD2294094.1"/>
    <property type="molecule type" value="Genomic_DNA"/>
</dbReference>
<organism evidence="2 3">
    <name type="scientific">Anabaena sphaerica FACHB-251</name>
    <dbReference type="NCBI Taxonomy" id="2692883"/>
    <lineage>
        <taxon>Bacteria</taxon>
        <taxon>Bacillati</taxon>
        <taxon>Cyanobacteriota</taxon>
        <taxon>Cyanophyceae</taxon>
        <taxon>Nostocales</taxon>
        <taxon>Nostocaceae</taxon>
        <taxon>Anabaena</taxon>
    </lineage>
</organism>
<dbReference type="GO" id="GO:0003677">
    <property type="term" value="F:DNA binding"/>
    <property type="evidence" value="ECO:0007669"/>
    <property type="project" value="InterPro"/>
</dbReference>
<dbReference type="Pfam" id="PF04471">
    <property type="entry name" value="Mrr_cat"/>
    <property type="match status" value="1"/>
</dbReference>
<reference evidence="3" key="1">
    <citation type="journal article" date="2020" name="ISME J.">
        <title>Comparative genomics reveals insights into cyanobacterial evolution and habitat adaptation.</title>
        <authorList>
            <person name="Chen M.Y."/>
            <person name="Teng W.K."/>
            <person name="Zhao L."/>
            <person name="Hu C.X."/>
            <person name="Zhou Y.K."/>
            <person name="Han B.P."/>
            <person name="Song L.R."/>
            <person name="Shu W.S."/>
        </authorList>
    </citation>
    <scope>NUCLEOTIDE SEQUENCE [LARGE SCALE GENOMIC DNA]</scope>
    <source>
        <strain evidence="3">FACHB-251</strain>
    </source>
</reference>
<protein>
    <submittedName>
        <fullName evidence="2">Restriction endonuclease</fullName>
    </submittedName>
</protein>
<name>A0A927A100_9NOST</name>
<evidence type="ECO:0000259" key="1">
    <source>
        <dbReference type="Pfam" id="PF04471"/>
    </source>
</evidence>
<keyword evidence="2" id="KW-0540">Nuclease</keyword>